<sequence>MWLLLLPCLTLAELDNCFERVRNHTLIGTVLGVLNDVTLPQCQQACLEARKQSCRSFMYDTAKSRCYMNSEDKETRDSSLFSLLDAVDYYHRICYHTTRMESKSSTRRDSAFDDKCYETIEGKVLIGIVDQLIKDVVTLEQCKKRCQKSKEANGINCKSAIYYEKEKLSCRMVALLNECAFEEKEDASRFALVDFVMNLDDYLRSADCSPAYSEQRWHWGNLYLTSDSIEGECIIASQSRKDIPDLFVDDDQATYLENTCLSNNTSEVKEIQSITFTEDMGASIGTSTPTEVSSTLAEVQYKTGKPPVSNVELSGYEAPIDTESGNAAVTDITAADADSTTTVSPTDEPTTIDVRVIDTYNVDVAVKSPTEISFGKRLRDSRVKECFTEVRPLRPMDQTRVTKAYSLEQCTDICRLCWRCLHGKKCLGVAFDISLEQCALSSSPIIDGGDLNTLDPIVYHNRIDC</sequence>
<dbReference type="Proteomes" id="UP000035642">
    <property type="component" value="Unassembled WGS sequence"/>
</dbReference>
<feature type="domain" description="Apple" evidence="1">
    <location>
        <begin position="116"/>
        <end position="206"/>
    </location>
</feature>
<dbReference type="CDD" id="cd01099">
    <property type="entry name" value="PAN_AP_HGF"/>
    <property type="match status" value="1"/>
</dbReference>
<dbReference type="PANTHER" id="PTHR47327:SF12">
    <property type="entry name" value="APPLE DOMAIN-CONTAINING PROTEIN"/>
    <property type="match status" value="1"/>
</dbReference>
<dbReference type="AlphaFoldDB" id="A0A158PCD7"/>
<evidence type="ECO:0000313" key="2">
    <source>
        <dbReference type="Proteomes" id="UP000035642"/>
    </source>
</evidence>
<dbReference type="InterPro" id="IPR052774">
    <property type="entry name" value="Celegans_DevNeuronal_Protein"/>
</dbReference>
<name>A0A158PCD7_ANGCA</name>
<evidence type="ECO:0000313" key="3">
    <source>
        <dbReference type="WBParaSite" id="ACAC_0001235501-mRNA-1"/>
    </source>
</evidence>
<protein>
    <submittedName>
        <fullName evidence="3">Apple domain-containing protein</fullName>
    </submittedName>
</protein>
<dbReference type="Pfam" id="PF00024">
    <property type="entry name" value="PAN_1"/>
    <property type="match status" value="2"/>
</dbReference>
<evidence type="ECO:0000259" key="1">
    <source>
        <dbReference type="PROSITE" id="PS50948"/>
    </source>
</evidence>
<dbReference type="PANTHER" id="PTHR47327">
    <property type="entry name" value="FI18240P1-RELATED"/>
    <property type="match status" value="1"/>
</dbReference>
<feature type="domain" description="Apple" evidence="1">
    <location>
        <begin position="17"/>
        <end position="94"/>
    </location>
</feature>
<accession>A0A158PCD7</accession>
<dbReference type="InterPro" id="IPR003609">
    <property type="entry name" value="Pan_app"/>
</dbReference>
<dbReference type="Gene3D" id="3.50.4.10">
    <property type="entry name" value="Hepatocyte Growth Factor"/>
    <property type="match status" value="2"/>
</dbReference>
<dbReference type="SMART" id="SM00473">
    <property type="entry name" value="PAN_AP"/>
    <property type="match status" value="3"/>
</dbReference>
<keyword evidence="2" id="KW-1185">Reference proteome</keyword>
<dbReference type="PROSITE" id="PS50948">
    <property type="entry name" value="PAN"/>
    <property type="match status" value="2"/>
</dbReference>
<reference evidence="3" key="2">
    <citation type="submission" date="2016-04" db="UniProtKB">
        <authorList>
            <consortium name="WormBaseParasite"/>
        </authorList>
    </citation>
    <scope>IDENTIFICATION</scope>
</reference>
<dbReference type="WBParaSite" id="ACAC_0001235501-mRNA-1">
    <property type="protein sequence ID" value="ACAC_0001235501-mRNA-1"/>
    <property type="gene ID" value="ACAC_0001235501"/>
</dbReference>
<organism evidence="2 3">
    <name type="scientific">Angiostrongylus cantonensis</name>
    <name type="common">Rat lungworm</name>
    <dbReference type="NCBI Taxonomy" id="6313"/>
    <lineage>
        <taxon>Eukaryota</taxon>
        <taxon>Metazoa</taxon>
        <taxon>Ecdysozoa</taxon>
        <taxon>Nematoda</taxon>
        <taxon>Chromadorea</taxon>
        <taxon>Rhabditida</taxon>
        <taxon>Rhabditina</taxon>
        <taxon>Rhabditomorpha</taxon>
        <taxon>Strongyloidea</taxon>
        <taxon>Metastrongylidae</taxon>
        <taxon>Angiostrongylus</taxon>
    </lineage>
</organism>
<dbReference type="SUPFAM" id="SSF57414">
    <property type="entry name" value="Hairpin loop containing domain-like"/>
    <property type="match status" value="2"/>
</dbReference>
<dbReference type="GO" id="GO:0009653">
    <property type="term" value="P:anatomical structure morphogenesis"/>
    <property type="evidence" value="ECO:0007669"/>
    <property type="project" value="TreeGrafter"/>
</dbReference>
<reference evidence="2" key="1">
    <citation type="submission" date="2012-09" db="EMBL/GenBank/DDBJ databases">
        <authorList>
            <person name="Martin A.A."/>
        </authorList>
    </citation>
    <scope>NUCLEOTIDE SEQUENCE</scope>
</reference>
<proteinExistence type="predicted"/>